<protein>
    <submittedName>
        <fullName evidence="3">Isochorismatase family</fullName>
    </submittedName>
</protein>
<proteinExistence type="predicted"/>
<dbReference type="GO" id="GO:0016787">
    <property type="term" value="F:hydrolase activity"/>
    <property type="evidence" value="ECO:0007669"/>
    <property type="project" value="UniProtKB-KW"/>
</dbReference>
<keyword evidence="4" id="KW-1185">Reference proteome</keyword>
<sequence length="212" mass="22486">MTSPRRALVVIDVQQEYFSGPLEIHYPARDESLARILSAIDAAQTQRLPIVVVRHENPVGAAAFARGSTGAELHPAIAARVRPEWKQITKHYASAFDGTDLADWCRRHRIDTLTLTGYMTGNCVLATAASTAPHGLTAEVLSDATGTTHLANGVGGISARRLHQTLMVLLHSNLAAVTTTRDWANALETGTASTRSNLVASAAAGEGQASRG</sequence>
<dbReference type="EMBL" id="OMOH01000003">
    <property type="protein sequence ID" value="SPF67870.1"/>
    <property type="molecule type" value="Genomic_DNA"/>
</dbReference>
<feature type="domain" description="Isochorismatase-like" evidence="2">
    <location>
        <begin position="7"/>
        <end position="181"/>
    </location>
</feature>
<dbReference type="InterPro" id="IPR050272">
    <property type="entry name" value="Isochorismatase-like_hydrls"/>
</dbReference>
<dbReference type="AlphaFoldDB" id="A0A375I3L1"/>
<keyword evidence="1" id="KW-0378">Hydrolase</keyword>
<evidence type="ECO:0000313" key="4">
    <source>
        <dbReference type="Proteomes" id="UP000265962"/>
    </source>
</evidence>
<accession>A0A375I3L1</accession>
<dbReference type="OrthoDB" id="9794942at2"/>
<dbReference type="Pfam" id="PF00857">
    <property type="entry name" value="Isochorismatase"/>
    <property type="match status" value="1"/>
</dbReference>
<evidence type="ECO:0000259" key="2">
    <source>
        <dbReference type="Pfam" id="PF00857"/>
    </source>
</evidence>
<organism evidence="3 4">
    <name type="scientific">Propionibacterium ruminifibrarum</name>
    <dbReference type="NCBI Taxonomy" id="1962131"/>
    <lineage>
        <taxon>Bacteria</taxon>
        <taxon>Bacillati</taxon>
        <taxon>Actinomycetota</taxon>
        <taxon>Actinomycetes</taxon>
        <taxon>Propionibacteriales</taxon>
        <taxon>Propionibacteriaceae</taxon>
        <taxon>Propionibacterium</taxon>
    </lineage>
</organism>
<reference evidence="4" key="1">
    <citation type="submission" date="2018-02" db="EMBL/GenBank/DDBJ databases">
        <authorList>
            <person name="Hornung B."/>
        </authorList>
    </citation>
    <scope>NUCLEOTIDE SEQUENCE [LARGE SCALE GENOMIC DNA]</scope>
</reference>
<dbReference type="RefSeq" id="WP_119715083.1">
    <property type="nucleotide sequence ID" value="NZ_OMOH01000003.1"/>
</dbReference>
<dbReference type="PANTHER" id="PTHR43540:SF6">
    <property type="entry name" value="ISOCHORISMATASE-LIKE DOMAIN-CONTAINING PROTEIN"/>
    <property type="match status" value="1"/>
</dbReference>
<dbReference type="InterPro" id="IPR000868">
    <property type="entry name" value="Isochorismatase-like_dom"/>
</dbReference>
<dbReference type="Proteomes" id="UP000265962">
    <property type="component" value="Unassembled WGS sequence"/>
</dbReference>
<dbReference type="InterPro" id="IPR036380">
    <property type="entry name" value="Isochorismatase-like_sf"/>
</dbReference>
<evidence type="ECO:0000256" key="1">
    <source>
        <dbReference type="ARBA" id="ARBA00022801"/>
    </source>
</evidence>
<dbReference type="PANTHER" id="PTHR43540">
    <property type="entry name" value="PEROXYUREIDOACRYLATE/UREIDOACRYLATE AMIDOHYDROLASE-RELATED"/>
    <property type="match status" value="1"/>
</dbReference>
<evidence type="ECO:0000313" key="3">
    <source>
        <dbReference type="EMBL" id="SPF67870.1"/>
    </source>
</evidence>
<name>A0A375I3L1_9ACTN</name>
<dbReference type="SUPFAM" id="SSF52499">
    <property type="entry name" value="Isochorismatase-like hydrolases"/>
    <property type="match status" value="1"/>
</dbReference>
<dbReference type="Gene3D" id="3.40.50.850">
    <property type="entry name" value="Isochorismatase-like"/>
    <property type="match status" value="1"/>
</dbReference>
<gene>
    <name evidence="3" type="ORF">PROPJV5_0823</name>
</gene>